<proteinExistence type="predicted"/>
<evidence type="ECO:0000313" key="2">
    <source>
        <dbReference type="Proteomes" id="UP001180020"/>
    </source>
</evidence>
<evidence type="ECO:0000313" key="1">
    <source>
        <dbReference type="EMBL" id="KAK1299398.1"/>
    </source>
</evidence>
<name>A0AAV9DDM1_ACOCL</name>
<sequence length="64" mass="7698">MAELLNKSQELRLVDMRQMIVSPPPPRVFHNFEMPMLKWGNQRLVRYVKVRDGSDIYWLIKRVA</sequence>
<organism evidence="1 2">
    <name type="scientific">Acorus calamus</name>
    <name type="common">Sweet flag</name>
    <dbReference type="NCBI Taxonomy" id="4465"/>
    <lineage>
        <taxon>Eukaryota</taxon>
        <taxon>Viridiplantae</taxon>
        <taxon>Streptophyta</taxon>
        <taxon>Embryophyta</taxon>
        <taxon>Tracheophyta</taxon>
        <taxon>Spermatophyta</taxon>
        <taxon>Magnoliopsida</taxon>
        <taxon>Liliopsida</taxon>
        <taxon>Acoraceae</taxon>
        <taxon>Acorus</taxon>
    </lineage>
</organism>
<reference evidence="1" key="1">
    <citation type="journal article" date="2023" name="Nat. Commun.">
        <title>Diploid and tetraploid genomes of Acorus and the evolution of monocots.</title>
        <authorList>
            <person name="Ma L."/>
            <person name="Liu K.W."/>
            <person name="Li Z."/>
            <person name="Hsiao Y.Y."/>
            <person name="Qi Y."/>
            <person name="Fu T."/>
            <person name="Tang G.D."/>
            <person name="Zhang D."/>
            <person name="Sun W.H."/>
            <person name="Liu D.K."/>
            <person name="Li Y."/>
            <person name="Chen G.Z."/>
            <person name="Liu X.D."/>
            <person name="Liao X.Y."/>
            <person name="Jiang Y.T."/>
            <person name="Yu X."/>
            <person name="Hao Y."/>
            <person name="Huang J."/>
            <person name="Zhao X.W."/>
            <person name="Ke S."/>
            <person name="Chen Y.Y."/>
            <person name="Wu W.L."/>
            <person name="Hsu J.L."/>
            <person name="Lin Y.F."/>
            <person name="Huang M.D."/>
            <person name="Li C.Y."/>
            <person name="Huang L."/>
            <person name="Wang Z.W."/>
            <person name="Zhao X."/>
            <person name="Zhong W.Y."/>
            <person name="Peng D.H."/>
            <person name="Ahmad S."/>
            <person name="Lan S."/>
            <person name="Zhang J.S."/>
            <person name="Tsai W.C."/>
            <person name="Van de Peer Y."/>
            <person name="Liu Z.J."/>
        </authorList>
    </citation>
    <scope>NUCLEOTIDE SEQUENCE</scope>
    <source>
        <strain evidence="1">CP</strain>
    </source>
</reference>
<keyword evidence="2" id="KW-1185">Reference proteome</keyword>
<comment type="caution">
    <text evidence="1">The sequence shown here is derived from an EMBL/GenBank/DDBJ whole genome shotgun (WGS) entry which is preliminary data.</text>
</comment>
<protein>
    <submittedName>
        <fullName evidence="1">Uncharacterized protein</fullName>
    </submittedName>
</protein>
<dbReference type="EMBL" id="JAUJYO010000014">
    <property type="protein sequence ID" value="KAK1299398.1"/>
    <property type="molecule type" value="Genomic_DNA"/>
</dbReference>
<reference evidence="1" key="2">
    <citation type="submission" date="2023-06" db="EMBL/GenBank/DDBJ databases">
        <authorList>
            <person name="Ma L."/>
            <person name="Liu K.-W."/>
            <person name="Li Z."/>
            <person name="Hsiao Y.-Y."/>
            <person name="Qi Y."/>
            <person name="Fu T."/>
            <person name="Tang G."/>
            <person name="Zhang D."/>
            <person name="Sun W.-H."/>
            <person name="Liu D.-K."/>
            <person name="Li Y."/>
            <person name="Chen G.-Z."/>
            <person name="Liu X.-D."/>
            <person name="Liao X.-Y."/>
            <person name="Jiang Y.-T."/>
            <person name="Yu X."/>
            <person name="Hao Y."/>
            <person name="Huang J."/>
            <person name="Zhao X.-W."/>
            <person name="Ke S."/>
            <person name="Chen Y.-Y."/>
            <person name="Wu W.-L."/>
            <person name="Hsu J.-L."/>
            <person name="Lin Y.-F."/>
            <person name="Huang M.-D."/>
            <person name="Li C.-Y."/>
            <person name="Huang L."/>
            <person name="Wang Z.-W."/>
            <person name="Zhao X."/>
            <person name="Zhong W.-Y."/>
            <person name="Peng D.-H."/>
            <person name="Ahmad S."/>
            <person name="Lan S."/>
            <person name="Zhang J.-S."/>
            <person name="Tsai W.-C."/>
            <person name="Van De Peer Y."/>
            <person name="Liu Z.-J."/>
        </authorList>
    </citation>
    <scope>NUCLEOTIDE SEQUENCE</scope>
    <source>
        <strain evidence="1">CP</strain>
        <tissue evidence="1">Leaves</tissue>
    </source>
</reference>
<dbReference type="Proteomes" id="UP001180020">
    <property type="component" value="Unassembled WGS sequence"/>
</dbReference>
<accession>A0AAV9DDM1</accession>
<gene>
    <name evidence="1" type="ORF">QJS10_CPB14g00564</name>
</gene>
<dbReference type="AlphaFoldDB" id="A0AAV9DDM1"/>